<dbReference type="SUPFAM" id="SSF81698">
    <property type="entry name" value="FF domain"/>
    <property type="match status" value="4"/>
</dbReference>
<evidence type="ECO:0008006" key="8">
    <source>
        <dbReference type="Google" id="ProtNLM"/>
    </source>
</evidence>
<protein>
    <recommendedName>
        <fullName evidence="8">WW domain-containing protein</fullName>
    </recommendedName>
</protein>
<dbReference type="InterPro" id="IPR002713">
    <property type="entry name" value="FF_domain"/>
</dbReference>
<feature type="compositionally biased region" description="Polar residues" evidence="3">
    <location>
        <begin position="60"/>
        <end position="72"/>
    </location>
</feature>
<dbReference type="FunFam" id="1.10.10.440:FF:000048">
    <property type="entry name" value="Conserved expressed protein"/>
    <property type="match status" value="1"/>
</dbReference>
<dbReference type="SUPFAM" id="SSF51045">
    <property type="entry name" value="WW domain"/>
    <property type="match status" value="2"/>
</dbReference>
<dbReference type="InterPro" id="IPR001202">
    <property type="entry name" value="WW_dom"/>
</dbReference>
<evidence type="ECO:0000313" key="6">
    <source>
        <dbReference type="EMBL" id="PLW20809.1"/>
    </source>
</evidence>
<feature type="coiled-coil region" evidence="2">
    <location>
        <begin position="127"/>
        <end position="184"/>
    </location>
</feature>
<feature type="compositionally biased region" description="Low complexity" evidence="3">
    <location>
        <begin position="259"/>
        <end position="268"/>
    </location>
</feature>
<dbReference type="PROSITE" id="PS01159">
    <property type="entry name" value="WW_DOMAIN_1"/>
    <property type="match status" value="2"/>
</dbReference>
<evidence type="ECO:0000256" key="2">
    <source>
        <dbReference type="SAM" id="Coils"/>
    </source>
</evidence>
<dbReference type="Proteomes" id="UP000235392">
    <property type="component" value="Unassembled WGS sequence"/>
</dbReference>
<feature type="region of interest" description="Disordered" evidence="3">
    <location>
        <begin position="741"/>
        <end position="769"/>
    </location>
</feature>
<feature type="compositionally biased region" description="Acidic residues" evidence="3">
    <location>
        <begin position="755"/>
        <end position="766"/>
    </location>
</feature>
<evidence type="ECO:0000256" key="1">
    <source>
        <dbReference type="ARBA" id="ARBA00022737"/>
    </source>
</evidence>
<keyword evidence="2" id="KW-0175">Coiled coil</keyword>
<dbReference type="Gene3D" id="2.20.70.10">
    <property type="match status" value="2"/>
</dbReference>
<feature type="compositionally biased region" description="Basic and acidic residues" evidence="3">
    <location>
        <begin position="230"/>
        <end position="245"/>
    </location>
</feature>
<feature type="region of interest" description="Disordered" evidence="3">
    <location>
        <begin position="47"/>
        <end position="96"/>
    </location>
</feature>
<name>A0A2N5T5N0_9BASI</name>
<feature type="domain" description="FF" evidence="5">
    <location>
        <begin position="365"/>
        <end position="420"/>
    </location>
</feature>
<dbReference type="InterPro" id="IPR045148">
    <property type="entry name" value="TCRG1-like"/>
</dbReference>
<dbReference type="PROSITE" id="PS50020">
    <property type="entry name" value="WW_DOMAIN_2"/>
    <property type="match status" value="2"/>
</dbReference>
<dbReference type="PANTHER" id="PTHR15377:SF3">
    <property type="entry name" value="WW DOMAIN-CONTAINING PROTEIN"/>
    <property type="match status" value="1"/>
</dbReference>
<dbReference type="Pfam" id="PF01846">
    <property type="entry name" value="FF"/>
    <property type="match status" value="3"/>
</dbReference>
<comment type="caution">
    <text evidence="6">The sequence shown here is derived from an EMBL/GenBank/DDBJ whole genome shotgun (WGS) entry which is preliminary data.</text>
</comment>
<dbReference type="InterPro" id="IPR036020">
    <property type="entry name" value="WW_dom_sf"/>
</dbReference>
<feature type="compositionally biased region" description="Polar residues" evidence="3">
    <location>
        <begin position="205"/>
        <end position="224"/>
    </location>
</feature>
<dbReference type="Gene3D" id="1.10.10.440">
    <property type="entry name" value="FF domain"/>
    <property type="match status" value="5"/>
</dbReference>
<evidence type="ECO:0000256" key="3">
    <source>
        <dbReference type="SAM" id="MobiDB-lite"/>
    </source>
</evidence>
<dbReference type="AlphaFoldDB" id="A0A2N5T5N0"/>
<accession>A0A2N5T5N0</accession>
<dbReference type="PROSITE" id="PS51676">
    <property type="entry name" value="FF"/>
    <property type="match status" value="2"/>
</dbReference>
<dbReference type="GO" id="GO:0005634">
    <property type="term" value="C:nucleus"/>
    <property type="evidence" value="ECO:0007669"/>
    <property type="project" value="TreeGrafter"/>
</dbReference>
<keyword evidence="1" id="KW-0677">Repeat</keyword>
<gene>
    <name evidence="6" type="ORF">PCASD_13605</name>
</gene>
<dbReference type="InterPro" id="IPR036517">
    <property type="entry name" value="FF_domain_sf"/>
</dbReference>
<dbReference type="SMART" id="SM00441">
    <property type="entry name" value="FF"/>
    <property type="match status" value="4"/>
</dbReference>
<feature type="compositionally biased region" description="Basic and acidic residues" evidence="3">
    <location>
        <begin position="505"/>
        <end position="521"/>
    </location>
</feature>
<feature type="domain" description="WW" evidence="4">
    <location>
        <begin position="99"/>
        <end position="126"/>
    </location>
</feature>
<feature type="region of interest" description="Disordered" evidence="3">
    <location>
        <begin position="1"/>
        <end position="22"/>
    </location>
</feature>
<dbReference type="EMBL" id="PGCI01000693">
    <property type="protein sequence ID" value="PLW20809.1"/>
    <property type="molecule type" value="Genomic_DNA"/>
</dbReference>
<feature type="domain" description="FF" evidence="5">
    <location>
        <begin position="297"/>
        <end position="351"/>
    </location>
</feature>
<dbReference type="FunFam" id="1.10.10.440:FF:000044">
    <property type="entry name" value="Transcription elongation regulator 1"/>
    <property type="match status" value="1"/>
</dbReference>
<evidence type="ECO:0000259" key="4">
    <source>
        <dbReference type="PROSITE" id="PS50020"/>
    </source>
</evidence>
<organism evidence="6 7">
    <name type="scientific">Puccinia coronata f. sp. avenae</name>
    <dbReference type="NCBI Taxonomy" id="200324"/>
    <lineage>
        <taxon>Eukaryota</taxon>
        <taxon>Fungi</taxon>
        <taxon>Dikarya</taxon>
        <taxon>Basidiomycota</taxon>
        <taxon>Pucciniomycotina</taxon>
        <taxon>Pucciniomycetes</taxon>
        <taxon>Pucciniales</taxon>
        <taxon>Pucciniaceae</taxon>
        <taxon>Puccinia</taxon>
    </lineage>
</organism>
<feature type="domain" description="WW" evidence="4">
    <location>
        <begin position="17"/>
        <end position="50"/>
    </location>
</feature>
<proteinExistence type="predicted"/>
<sequence>MASPSQTEVSVPIYAAAPLPPGWTEHRAPTGQFYYYHADSGESTYVRPSIQVVAPKEQDTQPAISANPSGGDSSEKKSSTTTKKKEKPKTKEPIPDTVWMKVTTTAGNIFYSNVETKVSSWTVPDEIKEQVKLYEEAQARKAEELKQAELEQARLKAEEAKRIHEAEQRRIIELEVQKVRAEVEAEAQLRGLKRKTQEPPPQSYPPASSNTVTSAHPNLSNSVESIPPTENDRQAKIPRLEHTTGENDQDEEWQRQIAEEMAQEAAEQSGTTLPQKAEQTRPLTIPNNPPPPAGLSLEELKATFKAMLLEKSIDPMAPWDNELPKFVTDARYLALPSMKERRDLFDEFCKEKIRQQRAAKQAAPKVDPPQAYRSLLIEFVSSTRTLWEDFKNKHKKDQRFRNFGRDDREREKVFKSWLKELGEQKRQQLMKAEEDFRTLLAEKASLVEEEGYADFKLRVQKDARFLAITSNSSKESMWKKWREESRRAAAANDKNSSTNGISELESQKTNEEKKNREMQSLKAREEQVRSMHKTLEKASKQTKTLLGREEAEREFESFLIDHVRDHNADWSDVKSQLTRDPRYEEIRCLAPHELKAIFTRHTDSIYAKHIRNLESYFDQQVQRPLTARFSDVREKLVKLTCDAEDERVENPKQPKLTEEEMKVKQTIMRLTEAGGGKGSRGGGLSKIEDAFDAWKVKREERAKSEFLDMFKESLFVNFWGSMKKAAMLKNRDDKLHKADLIQTEAGGEKSRHDGDDQEGEGEGDEGVDFKEMAKSIDIREIHTIFKNDRRWITWDHVPEQRDVWIREYLDQLSVPKQTVYQRDS</sequence>
<reference evidence="6 7" key="1">
    <citation type="submission" date="2017-11" db="EMBL/GenBank/DDBJ databases">
        <title>De novo assembly and phasing of dikaryotic genomes from two isolates of Puccinia coronata f. sp. avenae, the causal agent of oat crown rust.</title>
        <authorList>
            <person name="Miller M.E."/>
            <person name="Zhang Y."/>
            <person name="Omidvar V."/>
            <person name="Sperschneider J."/>
            <person name="Schwessinger B."/>
            <person name="Raley C."/>
            <person name="Palmer J.M."/>
            <person name="Garnica D."/>
            <person name="Upadhyaya N."/>
            <person name="Rathjen J."/>
            <person name="Taylor J.M."/>
            <person name="Park R.F."/>
            <person name="Dodds P.N."/>
            <person name="Hirsch C.D."/>
            <person name="Kianian S.F."/>
            <person name="Figueroa M."/>
        </authorList>
    </citation>
    <scope>NUCLEOTIDE SEQUENCE [LARGE SCALE GENOMIC DNA]</scope>
    <source>
        <strain evidence="6">12SD80</strain>
    </source>
</reference>
<dbReference type="Pfam" id="PF00397">
    <property type="entry name" value="WW"/>
    <property type="match status" value="1"/>
</dbReference>
<feature type="region of interest" description="Disordered" evidence="3">
    <location>
        <begin position="189"/>
        <end position="297"/>
    </location>
</feature>
<dbReference type="GO" id="GO:0003712">
    <property type="term" value="F:transcription coregulator activity"/>
    <property type="evidence" value="ECO:0007669"/>
    <property type="project" value="TreeGrafter"/>
</dbReference>
<dbReference type="PANTHER" id="PTHR15377">
    <property type="entry name" value="TRANSCRIPTION ELONGATION REGULATOR 1"/>
    <property type="match status" value="1"/>
</dbReference>
<dbReference type="SMART" id="SM00456">
    <property type="entry name" value="WW"/>
    <property type="match status" value="2"/>
</dbReference>
<dbReference type="GO" id="GO:0070063">
    <property type="term" value="F:RNA polymerase binding"/>
    <property type="evidence" value="ECO:0007669"/>
    <property type="project" value="InterPro"/>
</dbReference>
<evidence type="ECO:0000313" key="7">
    <source>
        <dbReference type="Proteomes" id="UP000235392"/>
    </source>
</evidence>
<evidence type="ECO:0000259" key="5">
    <source>
        <dbReference type="PROSITE" id="PS51676"/>
    </source>
</evidence>
<dbReference type="CDD" id="cd00201">
    <property type="entry name" value="WW"/>
    <property type="match status" value="1"/>
</dbReference>
<feature type="region of interest" description="Disordered" evidence="3">
    <location>
        <begin position="486"/>
        <end position="521"/>
    </location>
</feature>